<protein>
    <submittedName>
        <fullName evidence="10">Iron ABC transporter substrate-binding protein</fullName>
    </submittedName>
</protein>
<dbReference type="KEGG" id="nhy:JQS43_06380"/>
<evidence type="ECO:0000256" key="6">
    <source>
        <dbReference type="ARBA" id="ARBA00023004"/>
    </source>
</evidence>
<dbReference type="Pfam" id="PF13343">
    <property type="entry name" value="SBP_bac_6"/>
    <property type="match status" value="1"/>
</dbReference>
<keyword evidence="6 8" id="KW-0408">Iron</keyword>
<comment type="similarity">
    <text evidence="1">Belongs to the bacterial solute-binding protein 1 family.</text>
</comment>
<gene>
    <name evidence="10" type="ORF">JQS43_06380</name>
</gene>
<keyword evidence="11" id="KW-1185">Reference proteome</keyword>
<dbReference type="InterPro" id="IPR006061">
    <property type="entry name" value="SBP_1_CS"/>
</dbReference>
<evidence type="ECO:0000256" key="4">
    <source>
        <dbReference type="ARBA" id="ARBA00022723"/>
    </source>
</evidence>
<keyword evidence="3" id="KW-0410">Iron transport</keyword>
<dbReference type="GO" id="GO:0055085">
    <property type="term" value="P:transmembrane transport"/>
    <property type="evidence" value="ECO:0007669"/>
    <property type="project" value="InterPro"/>
</dbReference>
<feature type="binding site" evidence="8">
    <location>
        <position position="236"/>
    </location>
    <ligand>
        <name>Fe cation</name>
        <dbReference type="ChEBI" id="CHEBI:24875"/>
    </ligand>
</feature>
<reference evidence="10" key="1">
    <citation type="submission" date="2021-02" db="EMBL/GenBank/DDBJ databases">
        <title>Natrosporangium hydrolyticum gen. nov., sp. nov, a haloalkaliphilic actinobacterium from a soda solonchak soil.</title>
        <authorList>
            <person name="Sorokin D.Y."/>
            <person name="Khijniak T.V."/>
            <person name="Zakharycheva A.P."/>
            <person name="Boueva O.V."/>
            <person name="Ariskina E.V."/>
            <person name="Hahnke R.L."/>
            <person name="Bunk B."/>
            <person name="Sproer C."/>
            <person name="Schumann P."/>
            <person name="Evtushenko L.I."/>
            <person name="Kublanov I.V."/>
        </authorList>
    </citation>
    <scope>NUCLEOTIDE SEQUENCE</scope>
    <source>
        <strain evidence="10">DSM 106523</strain>
    </source>
</reference>
<organism evidence="10 11">
    <name type="scientific">Natronosporangium hydrolyticum</name>
    <dbReference type="NCBI Taxonomy" id="2811111"/>
    <lineage>
        <taxon>Bacteria</taxon>
        <taxon>Bacillati</taxon>
        <taxon>Actinomycetota</taxon>
        <taxon>Actinomycetes</taxon>
        <taxon>Micromonosporales</taxon>
        <taxon>Micromonosporaceae</taxon>
        <taxon>Natronosporangium</taxon>
    </lineage>
</organism>
<evidence type="ECO:0000256" key="8">
    <source>
        <dbReference type="PIRSR" id="PIRSR002825-1"/>
    </source>
</evidence>
<dbReference type="PROSITE" id="PS01037">
    <property type="entry name" value="SBP_BACTERIAL_1"/>
    <property type="match status" value="1"/>
</dbReference>
<dbReference type="GO" id="GO:0006826">
    <property type="term" value="P:iron ion transport"/>
    <property type="evidence" value="ECO:0007669"/>
    <property type="project" value="UniProtKB-KW"/>
</dbReference>
<evidence type="ECO:0000256" key="3">
    <source>
        <dbReference type="ARBA" id="ARBA00022496"/>
    </source>
</evidence>
<dbReference type="PANTHER" id="PTHR30006:SF15">
    <property type="entry name" value="IRON-UTILIZATION PERIPLASMIC PROTEIN"/>
    <property type="match status" value="1"/>
</dbReference>
<evidence type="ECO:0000256" key="2">
    <source>
        <dbReference type="ARBA" id="ARBA00022448"/>
    </source>
</evidence>
<proteinExistence type="inferred from homology"/>
<keyword evidence="2" id="KW-0813">Transport</keyword>
<dbReference type="PIRSF" id="PIRSF002825">
    <property type="entry name" value="CfbpA"/>
    <property type="match status" value="1"/>
</dbReference>
<dbReference type="Proteomes" id="UP000662857">
    <property type="component" value="Chromosome"/>
</dbReference>
<feature type="chain" id="PRO_5034510649" evidence="9">
    <location>
        <begin position="27"/>
        <end position="352"/>
    </location>
</feature>
<keyword evidence="5 9" id="KW-0732">Signal</keyword>
<dbReference type="CDD" id="cd13543">
    <property type="entry name" value="PBP2_Fbp"/>
    <property type="match status" value="1"/>
</dbReference>
<dbReference type="SUPFAM" id="SSF53850">
    <property type="entry name" value="Periplasmic binding protein-like II"/>
    <property type="match status" value="1"/>
</dbReference>
<keyword evidence="7" id="KW-0406">Ion transport</keyword>
<feature type="binding site" evidence="8">
    <location>
        <position position="237"/>
    </location>
    <ligand>
        <name>Fe cation</name>
        <dbReference type="ChEBI" id="CHEBI:24875"/>
    </ligand>
</feature>
<evidence type="ECO:0000313" key="11">
    <source>
        <dbReference type="Proteomes" id="UP000662857"/>
    </source>
</evidence>
<dbReference type="PANTHER" id="PTHR30006">
    <property type="entry name" value="THIAMINE-BINDING PERIPLASMIC PROTEIN-RELATED"/>
    <property type="match status" value="1"/>
</dbReference>
<evidence type="ECO:0000256" key="5">
    <source>
        <dbReference type="ARBA" id="ARBA00022729"/>
    </source>
</evidence>
<evidence type="ECO:0000313" key="10">
    <source>
        <dbReference type="EMBL" id="QSB15955.1"/>
    </source>
</evidence>
<dbReference type="GO" id="GO:0046872">
    <property type="term" value="F:metal ion binding"/>
    <property type="evidence" value="ECO:0007669"/>
    <property type="project" value="UniProtKB-KW"/>
</dbReference>
<evidence type="ECO:0000256" key="9">
    <source>
        <dbReference type="SAM" id="SignalP"/>
    </source>
</evidence>
<dbReference type="Gene3D" id="3.40.190.10">
    <property type="entry name" value="Periplasmic binding protein-like II"/>
    <property type="match status" value="2"/>
</dbReference>
<name>A0A895YIY7_9ACTN</name>
<dbReference type="PROSITE" id="PS51257">
    <property type="entry name" value="PROKAR_LIPOPROTEIN"/>
    <property type="match status" value="1"/>
</dbReference>
<keyword evidence="4 8" id="KW-0479">Metal-binding</keyword>
<dbReference type="InterPro" id="IPR026045">
    <property type="entry name" value="Ferric-bd"/>
</dbReference>
<dbReference type="EMBL" id="CP070499">
    <property type="protein sequence ID" value="QSB15955.1"/>
    <property type="molecule type" value="Genomic_DNA"/>
</dbReference>
<sequence length="352" mass="37415">MGGSRLRAVTTLAVAGALLLGAAACAGDDDDDSGPAEDGSTGSFTLYSGRNENLIEPLIEQFQSETGITVDVRYGDTAQMAAQLLDEGDRSPAQVFLAQDAGALGAVSKAGMFDPLPDEVLEVVPEAYQGAGGDWVGVTGRSRVLVYNQELVDESELPDSVFELTEPQWEGRVGVAPTNGSFQAFVTAMRVQHGDDATADWLAGIADNDPQIRERNGQILDDVNAGRIEVGLVNHYYLHELAKEEGVPFEEMPAQNYYFPAGDTGALMNISGIGVLAGAIEDADVRTFVDYLLSTEGQAFFTEQTSEYPMVAEVDAPAELPELAGLEAPEINLNDLDSLEETVVMITESGLA</sequence>
<dbReference type="GO" id="GO:0030288">
    <property type="term" value="C:outer membrane-bounded periplasmic space"/>
    <property type="evidence" value="ECO:0007669"/>
    <property type="project" value="TreeGrafter"/>
</dbReference>
<dbReference type="RefSeq" id="WP_239678146.1">
    <property type="nucleotide sequence ID" value="NZ_CP070499.1"/>
</dbReference>
<feature type="signal peptide" evidence="9">
    <location>
        <begin position="1"/>
        <end position="26"/>
    </location>
</feature>
<evidence type="ECO:0000256" key="1">
    <source>
        <dbReference type="ARBA" id="ARBA00008520"/>
    </source>
</evidence>
<accession>A0A895YIY7</accession>
<dbReference type="AlphaFoldDB" id="A0A895YIY7"/>
<evidence type="ECO:0000256" key="7">
    <source>
        <dbReference type="ARBA" id="ARBA00023065"/>
    </source>
</evidence>